<name>A0AAW1XYS2_RUBAR</name>
<dbReference type="AlphaFoldDB" id="A0AAW1XYS2"/>
<dbReference type="InterPro" id="IPR011990">
    <property type="entry name" value="TPR-like_helical_dom_sf"/>
</dbReference>
<evidence type="ECO:0000313" key="1">
    <source>
        <dbReference type="EMBL" id="KAK9941922.1"/>
    </source>
</evidence>
<dbReference type="EMBL" id="JBEDUW010000002">
    <property type="protein sequence ID" value="KAK9941922.1"/>
    <property type="molecule type" value="Genomic_DNA"/>
</dbReference>
<dbReference type="Gene3D" id="1.25.40.10">
    <property type="entry name" value="Tetratricopeptide repeat domain"/>
    <property type="match status" value="1"/>
</dbReference>
<proteinExistence type="predicted"/>
<protein>
    <submittedName>
        <fullName evidence="1">Uncharacterized protein</fullName>
    </submittedName>
</protein>
<gene>
    <name evidence="1" type="ORF">M0R45_007613</name>
</gene>
<organism evidence="1 2">
    <name type="scientific">Rubus argutus</name>
    <name type="common">Southern blackberry</name>
    <dbReference type="NCBI Taxonomy" id="59490"/>
    <lineage>
        <taxon>Eukaryota</taxon>
        <taxon>Viridiplantae</taxon>
        <taxon>Streptophyta</taxon>
        <taxon>Embryophyta</taxon>
        <taxon>Tracheophyta</taxon>
        <taxon>Spermatophyta</taxon>
        <taxon>Magnoliopsida</taxon>
        <taxon>eudicotyledons</taxon>
        <taxon>Gunneridae</taxon>
        <taxon>Pentapetalae</taxon>
        <taxon>rosids</taxon>
        <taxon>fabids</taxon>
        <taxon>Rosales</taxon>
        <taxon>Rosaceae</taxon>
        <taxon>Rosoideae</taxon>
        <taxon>Rosoideae incertae sedis</taxon>
        <taxon>Rubus</taxon>
    </lineage>
</organism>
<evidence type="ECO:0000313" key="2">
    <source>
        <dbReference type="Proteomes" id="UP001457282"/>
    </source>
</evidence>
<dbReference type="Proteomes" id="UP001457282">
    <property type="component" value="Unassembled WGS sequence"/>
</dbReference>
<accession>A0AAW1XYS2</accession>
<comment type="caution">
    <text evidence="1">The sequence shown here is derived from an EMBL/GenBank/DDBJ whole genome shotgun (WGS) entry which is preliminary data.</text>
</comment>
<reference evidence="1 2" key="1">
    <citation type="journal article" date="2023" name="G3 (Bethesda)">
        <title>A chromosome-length genome assembly and annotation of blackberry (Rubus argutus, cv. 'Hillquist').</title>
        <authorList>
            <person name="Bruna T."/>
            <person name="Aryal R."/>
            <person name="Dudchenko O."/>
            <person name="Sargent D.J."/>
            <person name="Mead D."/>
            <person name="Buti M."/>
            <person name="Cavallini A."/>
            <person name="Hytonen T."/>
            <person name="Andres J."/>
            <person name="Pham M."/>
            <person name="Weisz D."/>
            <person name="Mascagni F."/>
            <person name="Usai G."/>
            <person name="Natali L."/>
            <person name="Bassil N."/>
            <person name="Fernandez G.E."/>
            <person name="Lomsadze A."/>
            <person name="Armour M."/>
            <person name="Olukolu B."/>
            <person name="Poorten T."/>
            <person name="Britton C."/>
            <person name="Davik J."/>
            <person name="Ashrafi H."/>
            <person name="Aiden E.L."/>
            <person name="Borodovsky M."/>
            <person name="Worthington M."/>
        </authorList>
    </citation>
    <scope>NUCLEOTIDE SEQUENCE [LARGE SCALE GENOMIC DNA]</scope>
    <source>
        <strain evidence="1">PI 553951</strain>
    </source>
</reference>
<keyword evidence="2" id="KW-1185">Reference proteome</keyword>
<sequence length="343" mass="39447">MNQRRKTLVALLTSSLPKLLTPRILRLWGSEAAVVGVSGDLVLYCESLRYTRDYFIYNPYTAKVVGLPRPCRTVRHVPVGFICDPIYEKHRDNVHGEVISLNFEYRCKVVRILPDNIGECSYGCRFIELIAKDHANNNRADHEYKIEYLGVPQGEGCLQMCVLDSSDNTHSVLVWDLKQELITMADGAGKLCSKEYFVLHIAEEMEAEIFRTLVYNRLTVGMVKVGKVNNAIKSFFDLMVKKLKMDIPSYQFIMKAFSDAGKFDEVLNVVGIWRYDQCIALNVDRLQEFIEGELRKDGREDVLGKLIEEKERLKAEAEAKYIEEVKAAKRSRSADVSYWYRVF</sequence>